<reference evidence="1 2" key="1">
    <citation type="submission" date="2019-03" db="EMBL/GenBank/DDBJ databases">
        <title>Porphyromonas levii Isolated from the Uterus of Dairy Cows.</title>
        <authorList>
            <person name="Francis A.M."/>
        </authorList>
    </citation>
    <scope>NUCLEOTIDE SEQUENCE [LARGE SCALE GENOMIC DNA]</scope>
    <source>
        <strain evidence="1 2">AF5678</strain>
    </source>
</reference>
<organism evidence="1 2">
    <name type="scientific">Porphyromonas levii</name>
    <dbReference type="NCBI Taxonomy" id="28114"/>
    <lineage>
        <taxon>Bacteria</taxon>
        <taxon>Pseudomonadati</taxon>
        <taxon>Bacteroidota</taxon>
        <taxon>Bacteroidia</taxon>
        <taxon>Bacteroidales</taxon>
        <taxon>Porphyromonadaceae</taxon>
        <taxon>Porphyromonas</taxon>
    </lineage>
</organism>
<protein>
    <submittedName>
        <fullName evidence="1">Uncharacterized protein</fullName>
    </submittedName>
</protein>
<dbReference type="Pfam" id="PF10626">
    <property type="entry name" value="TraO"/>
    <property type="match status" value="1"/>
</dbReference>
<evidence type="ECO:0000313" key="1">
    <source>
        <dbReference type="EMBL" id="TFH94024.1"/>
    </source>
</evidence>
<dbReference type="OrthoDB" id="1078465at2"/>
<proteinExistence type="predicted"/>
<comment type="caution">
    <text evidence="1">The sequence shown here is derived from an EMBL/GenBank/DDBJ whole genome shotgun (WGS) entry which is preliminary data.</text>
</comment>
<accession>A0A4Y8WP06</accession>
<gene>
    <name evidence="1" type="ORF">E4P47_09265</name>
</gene>
<dbReference type="InterPro" id="IPR018899">
    <property type="entry name" value="Conjug_transposon_Tra0"/>
</dbReference>
<sequence>MNIKRLIALVVFVCTFSFLFPQEGSSQVMFVGTKMVTIKGGIPYRGKPFHTPGSFTAGVEYSQFVKSGNYWSVGLDAEMNNIPKKEFFIPELIATANGGYNLFLIGDNTRRLNFYASAKASLGYGLINKGEKKLVDGDELPKTQTFVYGGALGVHTDLYLTSRLTLMLGAGTKFLWGTPSNTVMRPYFEGGIKVSFF</sequence>
<dbReference type="AlphaFoldDB" id="A0A4Y8WP06"/>
<keyword evidence="2" id="KW-1185">Reference proteome</keyword>
<evidence type="ECO:0000313" key="2">
    <source>
        <dbReference type="Proteomes" id="UP000297225"/>
    </source>
</evidence>
<dbReference type="Proteomes" id="UP000297225">
    <property type="component" value="Unassembled WGS sequence"/>
</dbReference>
<name>A0A4Y8WP06_9PORP</name>
<dbReference type="EMBL" id="SPNC01000214">
    <property type="protein sequence ID" value="TFH94024.1"/>
    <property type="molecule type" value="Genomic_DNA"/>
</dbReference>
<dbReference type="RefSeq" id="WP_018359213.1">
    <property type="nucleotide sequence ID" value="NZ_CP197400.1"/>
</dbReference>
<dbReference type="STRING" id="1122973.GCA_000379925_01984"/>